<dbReference type="OrthoDB" id="5894at2759"/>
<proteinExistence type="predicted"/>
<dbReference type="Gene3D" id="1.10.287.110">
    <property type="entry name" value="DnaJ domain"/>
    <property type="match status" value="1"/>
</dbReference>
<feature type="compositionally biased region" description="Low complexity" evidence="5">
    <location>
        <begin position="497"/>
        <end position="510"/>
    </location>
</feature>
<dbReference type="SUPFAM" id="SSF46565">
    <property type="entry name" value="Chaperone J-domain"/>
    <property type="match status" value="1"/>
</dbReference>
<dbReference type="GO" id="GO:0003676">
    <property type="term" value="F:nucleic acid binding"/>
    <property type="evidence" value="ECO:0007669"/>
    <property type="project" value="InterPro"/>
</dbReference>
<dbReference type="CDD" id="cd06257">
    <property type="entry name" value="DnaJ"/>
    <property type="match status" value="1"/>
</dbReference>
<dbReference type="InParanoid" id="A0A067MNJ1"/>
<dbReference type="Pfam" id="PF12171">
    <property type="entry name" value="zf-C2H2_jaz"/>
    <property type="match status" value="1"/>
</dbReference>
<keyword evidence="9" id="KW-1185">Reference proteome</keyword>
<dbReference type="PROSITE" id="PS50076">
    <property type="entry name" value="DNAJ_2"/>
    <property type="match status" value="1"/>
</dbReference>
<dbReference type="InterPro" id="IPR036869">
    <property type="entry name" value="J_dom_sf"/>
</dbReference>
<dbReference type="InterPro" id="IPR001623">
    <property type="entry name" value="DnaJ_domain"/>
</dbReference>
<evidence type="ECO:0000313" key="9">
    <source>
        <dbReference type="Proteomes" id="UP000027195"/>
    </source>
</evidence>
<dbReference type="InterPro" id="IPR013087">
    <property type="entry name" value="Znf_C2H2_type"/>
</dbReference>
<dbReference type="InterPro" id="IPR018253">
    <property type="entry name" value="DnaJ_domain_CS"/>
</dbReference>
<dbReference type="HOGENOM" id="CLU_009539_2_0_1"/>
<dbReference type="InterPro" id="IPR036236">
    <property type="entry name" value="Znf_C2H2_sf"/>
</dbReference>
<dbReference type="PANTHER" id="PTHR44029:SF1">
    <property type="entry name" value="DNAJ HOMOLOG SUBFAMILY C MEMBER 21"/>
    <property type="match status" value="1"/>
</dbReference>
<feature type="domain" description="C2H2-type" evidence="7">
    <location>
        <begin position="329"/>
        <end position="358"/>
    </location>
</feature>
<dbReference type="InterPro" id="IPR022755">
    <property type="entry name" value="Znf_C2H2_jaz"/>
</dbReference>
<gene>
    <name evidence="8" type="ORF">BOTBODRAFT_33461</name>
</gene>
<evidence type="ECO:0000259" key="7">
    <source>
        <dbReference type="PROSITE" id="PS50157"/>
    </source>
</evidence>
<dbReference type="STRING" id="930990.A0A067MNJ1"/>
<evidence type="ECO:0008006" key="10">
    <source>
        <dbReference type="Google" id="ProtNLM"/>
    </source>
</evidence>
<organism evidence="8 9">
    <name type="scientific">Botryobasidium botryosum (strain FD-172 SS1)</name>
    <dbReference type="NCBI Taxonomy" id="930990"/>
    <lineage>
        <taxon>Eukaryota</taxon>
        <taxon>Fungi</taxon>
        <taxon>Dikarya</taxon>
        <taxon>Basidiomycota</taxon>
        <taxon>Agaricomycotina</taxon>
        <taxon>Agaricomycetes</taxon>
        <taxon>Cantharellales</taxon>
        <taxon>Botryobasidiaceae</taxon>
        <taxon>Botryobasidium</taxon>
    </lineage>
</organism>
<dbReference type="GO" id="GO:0008270">
    <property type="term" value="F:zinc ion binding"/>
    <property type="evidence" value="ECO:0007669"/>
    <property type="project" value="UniProtKB-KW"/>
</dbReference>
<evidence type="ECO:0000256" key="2">
    <source>
        <dbReference type="ARBA" id="ARBA00022771"/>
    </source>
</evidence>
<dbReference type="Gene3D" id="3.30.160.60">
    <property type="entry name" value="Classic Zinc Finger"/>
    <property type="match status" value="1"/>
</dbReference>
<dbReference type="PROSITE" id="PS00028">
    <property type="entry name" value="ZINC_FINGER_C2H2_1"/>
    <property type="match status" value="1"/>
</dbReference>
<evidence type="ECO:0000256" key="5">
    <source>
        <dbReference type="SAM" id="MobiDB-lite"/>
    </source>
</evidence>
<dbReference type="PROSITE" id="PS00636">
    <property type="entry name" value="DNAJ_1"/>
    <property type="match status" value="1"/>
</dbReference>
<dbReference type="Pfam" id="PF00226">
    <property type="entry name" value="DnaJ"/>
    <property type="match status" value="1"/>
</dbReference>
<dbReference type="Proteomes" id="UP000027195">
    <property type="component" value="Unassembled WGS sequence"/>
</dbReference>
<name>A0A067MNJ1_BOTB1</name>
<feature type="compositionally biased region" description="Basic and acidic residues" evidence="5">
    <location>
        <begin position="549"/>
        <end position="561"/>
    </location>
</feature>
<evidence type="ECO:0000256" key="3">
    <source>
        <dbReference type="ARBA" id="ARBA00022833"/>
    </source>
</evidence>
<dbReference type="SMART" id="SM00451">
    <property type="entry name" value="ZnF_U1"/>
    <property type="match status" value="1"/>
</dbReference>
<feature type="compositionally biased region" description="Polar residues" evidence="5">
    <location>
        <begin position="562"/>
        <end position="574"/>
    </location>
</feature>
<dbReference type="Pfam" id="PF21884">
    <property type="entry name" value="ZUO1-like_ZHD"/>
    <property type="match status" value="1"/>
</dbReference>
<dbReference type="InterPro" id="IPR054076">
    <property type="entry name" value="ZUO1-like_ZHD"/>
</dbReference>
<feature type="compositionally biased region" description="Acidic residues" evidence="5">
    <location>
        <begin position="366"/>
        <end position="386"/>
    </location>
</feature>
<keyword evidence="1" id="KW-0479">Metal-binding</keyword>
<feature type="region of interest" description="Disordered" evidence="5">
    <location>
        <begin position="361"/>
        <end position="574"/>
    </location>
</feature>
<evidence type="ECO:0000313" key="8">
    <source>
        <dbReference type="EMBL" id="KDQ13437.1"/>
    </source>
</evidence>
<evidence type="ECO:0000259" key="6">
    <source>
        <dbReference type="PROSITE" id="PS50076"/>
    </source>
</evidence>
<keyword evidence="2 4" id="KW-0863">Zinc-finger</keyword>
<dbReference type="FunCoup" id="A0A067MNJ1">
    <property type="interactions" value="663"/>
</dbReference>
<dbReference type="PROSITE" id="PS50157">
    <property type="entry name" value="ZINC_FINGER_C2H2_2"/>
    <property type="match status" value="1"/>
</dbReference>
<dbReference type="PRINTS" id="PR00625">
    <property type="entry name" value="JDOMAIN"/>
</dbReference>
<feature type="compositionally biased region" description="Basic residues" evidence="5">
    <location>
        <begin position="435"/>
        <end position="447"/>
    </location>
</feature>
<dbReference type="AlphaFoldDB" id="A0A067MNJ1"/>
<feature type="compositionally biased region" description="Basic and acidic residues" evidence="5">
    <location>
        <begin position="485"/>
        <end position="495"/>
    </location>
</feature>
<feature type="compositionally biased region" description="Basic residues" evidence="5">
    <location>
        <begin position="471"/>
        <end position="481"/>
    </location>
</feature>
<evidence type="ECO:0000256" key="1">
    <source>
        <dbReference type="ARBA" id="ARBA00022723"/>
    </source>
</evidence>
<dbReference type="EMBL" id="KL198043">
    <property type="protein sequence ID" value="KDQ13437.1"/>
    <property type="molecule type" value="Genomic_DNA"/>
</dbReference>
<accession>A0A067MNJ1</accession>
<dbReference type="SUPFAM" id="SSF57667">
    <property type="entry name" value="beta-beta-alpha zinc fingers"/>
    <property type="match status" value="1"/>
</dbReference>
<feature type="domain" description="J" evidence="6">
    <location>
        <begin position="22"/>
        <end position="88"/>
    </location>
</feature>
<reference evidence="9" key="1">
    <citation type="journal article" date="2014" name="Proc. Natl. Acad. Sci. U.S.A.">
        <title>Extensive sampling of basidiomycete genomes demonstrates inadequacy of the white-rot/brown-rot paradigm for wood decay fungi.</title>
        <authorList>
            <person name="Riley R."/>
            <person name="Salamov A.A."/>
            <person name="Brown D.W."/>
            <person name="Nagy L.G."/>
            <person name="Floudas D."/>
            <person name="Held B.W."/>
            <person name="Levasseur A."/>
            <person name="Lombard V."/>
            <person name="Morin E."/>
            <person name="Otillar R."/>
            <person name="Lindquist E.A."/>
            <person name="Sun H."/>
            <person name="LaButti K.M."/>
            <person name="Schmutz J."/>
            <person name="Jabbour D."/>
            <person name="Luo H."/>
            <person name="Baker S.E."/>
            <person name="Pisabarro A.G."/>
            <person name="Walton J.D."/>
            <person name="Blanchette R.A."/>
            <person name="Henrissat B."/>
            <person name="Martin F."/>
            <person name="Cullen D."/>
            <person name="Hibbett D.S."/>
            <person name="Grigoriev I.V."/>
        </authorList>
    </citation>
    <scope>NUCLEOTIDE SEQUENCE [LARGE SCALE GENOMIC DNA]</scope>
    <source>
        <strain evidence="9">FD-172 SS1</strain>
    </source>
</reference>
<evidence type="ECO:0000256" key="4">
    <source>
        <dbReference type="PROSITE-ProRule" id="PRU00042"/>
    </source>
</evidence>
<dbReference type="InterPro" id="IPR051964">
    <property type="entry name" value="Chaperone_stress_response"/>
</dbReference>
<dbReference type="GO" id="GO:0005737">
    <property type="term" value="C:cytoplasm"/>
    <property type="evidence" value="ECO:0007669"/>
    <property type="project" value="TreeGrafter"/>
</dbReference>
<protein>
    <recommendedName>
        <fullName evidence="10">J domain-containing protein</fullName>
    </recommendedName>
</protein>
<keyword evidence="3" id="KW-0862">Zinc</keyword>
<dbReference type="PANTHER" id="PTHR44029">
    <property type="entry name" value="DNAJ HOMOLOG SUBFAMILY C MEMBER 21"/>
    <property type="match status" value="1"/>
</dbReference>
<dbReference type="InterPro" id="IPR003604">
    <property type="entry name" value="Matrin/U1-like-C_Znf_C2H2"/>
</dbReference>
<sequence>MGAQESRSSQDASQNQAEDAIDYYALLEVEESATQDEIKRAFRKLALVHHPDKNAHDIEGATQRFAKIQQAYEVLSDEQERAWYDSHRASLAPEPEAEAVFDDIRRGGPFAGSRPGRRAGPGLSTKHLLKFFDASIWSTFDDSEYGFFNIYRNLFARLANEEMEHSESLEDLGYPSFGDATWPWVPSQKGEEMTCARTFYSIWSSFSTTKEFSWKEPWNLTEAPDRRVRRLMEKDNKKARDDAKREYNETVRSIVLFIRKRDPRYKAHLARESAPPTKGAEKSAISAAAAAANQRRAEAGEAYVEQDWQRLKQQEAAADEYWDGDQEEWECVACAKVFRSEKAWDSHERSKKHLKEVERLKREMVLEDEELELGEEVSDTEDVSEPESEHSTEPEIPPTAASAAELQQTEGDLAEGVENVKLEEDVEENYESEKSKKKAQKKGKAKKGKGDSTGYEAQDNGGAKIGQPATRAKKSAPKGKASKPLPREPKPKDDAADSVGGVSASASGAAMPAQNADPPSRADSSQLDDEPEGPASTSAEPMTKRDKRRAREAAKKARENDNSGQSKQVMYKSQ</sequence>
<dbReference type="SMART" id="SM00271">
    <property type="entry name" value="DnaJ"/>
    <property type="match status" value="1"/>
</dbReference>